<proteinExistence type="predicted"/>
<dbReference type="EMBL" id="JAVXUP010004222">
    <property type="protein sequence ID" value="KAK2997383.1"/>
    <property type="molecule type" value="Genomic_DNA"/>
</dbReference>
<dbReference type="InterPro" id="IPR007942">
    <property type="entry name" value="PLipase-like"/>
</dbReference>
<gene>
    <name evidence="2" type="ORF">RJ639_025762</name>
</gene>
<comment type="caution">
    <text evidence="2">The sequence shown here is derived from an EMBL/GenBank/DDBJ whole genome shotgun (WGS) entry which is preliminary data.</text>
</comment>
<name>A0AA88RW19_9ASTE</name>
<organism evidence="2 3">
    <name type="scientific">Escallonia herrerae</name>
    <dbReference type="NCBI Taxonomy" id="1293975"/>
    <lineage>
        <taxon>Eukaryota</taxon>
        <taxon>Viridiplantae</taxon>
        <taxon>Streptophyta</taxon>
        <taxon>Embryophyta</taxon>
        <taxon>Tracheophyta</taxon>
        <taxon>Spermatophyta</taxon>
        <taxon>Magnoliopsida</taxon>
        <taxon>eudicotyledons</taxon>
        <taxon>Gunneridae</taxon>
        <taxon>Pentapetalae</taxon>
        <taxon>asterids</taxon>
        <taxon>campanulids</taxon>
        <taxon>Escalloniales</taxon>
        <taxon>Escalloniaceae</taxon>
        <taxon>Escallonia</taxon>
    </lineage>
</organism>
<evidence type="ECO:0000313" key="2">
    <source>
        <dbReference type="EMBL" id="KAK2997383.1"/>
    </source>
</evidence>
<dbReference type="Pfam" id="PF05278">
    <property type="entry name" value="PEARLI-4"/>
    <property type="match status" value="1"/>
</dbReference>
<feature type="region of interest" description="Disordered" evidence="1">
    <location>
        <begin position="1"/>
        <end position="26"/>
    </location>
</feature>
<dbReference type="PANTHER" id="PTHR35358">
    <property type="entry name" value="OS06G0711100 PROTEIN"/>
    <property type="match status" value="1"/>
</dbReference>
<feature type="compositionally biased region" description="Basic and acidic residues" evidence="1">
    <location>
        <begin position="7"/>
        <end position="18"/>
    </location>
</feature>
<protein>
    <submittedName>
        <fullName evidence="2">Uncharacterized protein</fullName>
    </submittedName>
</protein>
<dbReference type="AlphaFoldDB" id="A0AA88RW19"/>
<dbReference type="Proteomes" id="UP001188597">
    <property type="component" value="Unassembled WGS sequence"/>
</dbReference>
<evidence type="ECO:0000256" key="1">
    <source>
        <dbReference type="SAM" id="MobiDB-lite"/>
    </source>
</evidence>
<sequence>MSLNGGEKGREYKYKETVNGEEEGREYKDKGLASIFQSSTTRSNALEMLYGIYQILKNTEFKYVTLVELKSMLGVVQDLKSARLEVWWLRERLDEVCEALRLSRGYPNLKVALASNEKVSL</sequence>
<reference evidence="2" key="1">
    <citation type="submission" date="2022-12" db="EMBL/GenBank/DDBJ databases">
        <title>Draft genome assemblies for two species of Escallonia (Escalloniales).</title>
        <authorList>
            <person name="Chanderbali A."/>
            <person name="Dervinis C."/>
            <person name="Anghel I."/>
            <person name="Soltis D."/>
            <person name="Soltis P."/>
            <person name="Zapata F."/>
        </authorList>
    </citation>
    <scope>NUCLEOTIDE SEQUENCE</scope>
    <source>
        <strain evidence="2">UCBG64.0493</strain>
        <tissue evidence="2">Leaf</tissue>
    </source>
</reference>
<keyword evidence="3" id="KW-1185">Reference proteome</keyword>
<evidence type="ECO:0000313" key="3">
    <source>
        <dbReference type="Proteomes" id="UP001188597"/>
    </source>
</evidence>
<dbReference type="PANTHER" id="PTHR35358:SF10">
    <property type="entry name" value="PLANT PHOSPHOLIPASE-LIKE PROTEIN"/>
    <property type="match status" value="1"/>
</dbReference>
<accession>A0AA88RW19</accession>